<dbReference type="InterPro" id="IPR004360">
    <property type="entry name" value="Glyas_Fos-R_dOase_dom"/>
</dbReference>
<dbReference type="AlphaFoldDB" id="A0A941DZR5"/>
<organism evidence="2 3">
    <name type="scientific">Undibacterium fentianense</name>
    <dbReference type="NCBI Taxonomy" id="2828728"/>
    <lineage>
        <taxon>Bacteria</taxon>
        <taxon>Pseudomonadati</taxon>
        <taxon>Pseudomonadota</taxon>
        <taxon>Betaproteobacteria</taxon>
        <taxon>Burkholderiales</taxon>
        <taxon>Oxalobacteraceae</taxon>
        <taxon>Undibacterium</taxon>
    </lineage>
</organism>
<comment type="caution">
    <text evidence="2">The sequence shown here is derived from an EMBL/GenBank/DDBJ whole genome shotgun (WGS) entry which is preliminary data.</text>
</comment>
<evidence type="ECO:0000259" key="1">
    <source>
        <dbReference type="PROSITE" id="PS51819"/>
    </source>
</evidence>
<keyword evidence="3" id="KW-1185">Reference proteome</keyword>
<dbReference type="Proteomes" id="UP000678545">
    <property type="component" value="Unassembled WGS sequence"/>
</dbReference>
<proteinExistence type="predicted"/>
<gene>
    <name evidence="2" type="ORF">KDM90_07020</name>
</gene>
<feature type="domain" description="VOC" evidence="1">
    <location>
        <begin position="1"/>
        <end position="127"/>
    </location>
</feature>
<name>A0A941DZR5_9BURK</name>
<dbReference type="Pfam" id="PF00903">
    <property type="entry name" value="Glyoxalase"/>
    <property type="match status" value="1"/>
</dbReference>
<accession>A0A941DZR5</accession>
<dbReference type="InterPro" id="IPR037523">
    <property type="entry name" value="VOC_core"/>
</dbReference>
<dbReference type="InterPro" id="IPR029068">
    <property type="entry name" value="Glyas_Bleomycin-R_OHBP_Dase"/>
</dbReference>
<evidence type="ECO:0000313" key="3">
    <source>
        <dbReference type="Proteomes" id="UP000678545"/>
    </source>
</evidence>
<dbReference type="PROSITE" id="PS51819">
    <property type="entry name" value="VOC"/>
    <property type="match status" value="1"/>
</dbReference>
<protein>
    <submittedName>
        <fullName evidence="2">VOC family protein</fullName>
    </submittedName>
</protein>
<dbReference type="SUPFAM" id="SSF54593">
    <property type="entry name" value="Glyoxalase/Bleomycin resistance protein/Dihydroxybiphenyl dioxygenase"/>
    <property type="match status" value="1"/>
</dbReference>
<dbReference type="RefSeq" id="WP_212674865.1">
    <property type="nucleotide sequence ID" value="NZ_JAGSPJ010000002.1"/>
</dbReference>
<reference evidence="2" key="1">
    <citation type="submission" date="2021-04" db="EMBL/GenBank/DDBJ databases">
        <title>novel species isolated from subtropical streams in China.</title>
        <authorList>
            <person name="Lu H."/>
        </authorList>
    </citation>
    <scope>NUCLEOTIDE SEQUENCE</scope>
    <source>
        <strain evidence="2">FT137W</strain>
    </source>
</reference>
<dbReference type="Gene3D" id="3.10.180.10">
    <property type="entry name" value="2,3-Dihydroxybiphenyl 1,2-Dioxygenase, domain 1"/>
    <property type="match status" value="1"/>
</dbReference>
<sequence length="129" mass="14555">MSLSVLLFCTDLEQTRRFYSEILGFDVVDLNTSSFRAIKGRATDSFGGGSQITSKSASHILFTSQDLWRTAPQLSGTIYLTIDDIDDYFRAVKEHVNIAWTLQDMPYGTREFAIRDCNGYYLAFVQGDA</sequence>
<evidence type="ECO:0000313" key="2">
    <source>
        <dbReference type="EMBL" id="MBR7799745.1"/>
    </source>
</evidence>
<dbReference type="EMBL" id="JAGSPJ010000002">
    <property type="protein sequence ID" value="MBR7799745.1"/>
    <property type="molecule type" value="Genomic_DNA"/>
</dbReference>